<reference evidence="1 2" key="1">
    <citation type="submission" date="2015-04" db="EMBL/GenBank/DDBJ databases">
        <title>Draft genome sequence of bacteremic isolate Catabacter hongkongensis type strain HKU16T.</title>
        <authorList>
            <person name="Lau S.K."/>
            <person name="Teng J.L."/>
            <person name="Huang Y."/>
            <person name="Curreem S.O."/>
            <person name="Tsui S.K."/>
            <person name="Woo P.C."/>
        </authorList>
    </citation>
    <scope>NUCLEOTIDE SEQUENCE [LARGE SCALE GENOMIC DNA]</scope>
    <source>
        <strain evidence="1 2">HKU16</strain>
    </source>
</reference>
<name>A0A0M2NK06_9FIRM</name>
<gene>
    <name evidence="1" type="ORF">CHK_1708</name>
</gene>
<evidence type="ECO:0008006" key="3">
    <source>
        <dbReference type="Google" id="ProtNLM"/>
    </source>
</evidence>
<dbReference type="AlphaFoldDB" id="A0A0M2NK06"/>
<accession>A0A0M2NK06</accession>
<evidence type="ECO:0000313" key="1">
    <source>
        <dbReference type="EMBL" id="KKI50782.1"/>
    </source>
</evidence>
<dbReference type="STRING" id="270498.CHK_1708"/>
<keyword evidence="2" id="KW-1185">Reference proteome</keyword>
<dbReference type="PATRIC" id="fig|270498.16.peg.2771"/>
<dbReference type="EMBL" id="LAYJ01000101">
    <property type="protein sequence ID" value="KKI50782.1"/>
    <property type="molecule type" value="Genomic_DNA"/>
</dbReference>
<proteinExistence type="predicted"/>
<organism evidence="1 2">
    <name type="scientific">Christensenella hongkongensis</name>
    <dbReference type="NCBI Taxonomy" id="270498"/>
    <lineage>
        <taxon>Bacteria</taxon>
        <taxon>Bacillati</taxon>
        <taxon>Bacillota</taxon>
        <taxon>Clostridia</taxon>
        <taxon>Christensenellales</taxon>
        <taxon>Christensenellaceae</taxon>
        <taxon>Christensenella</taxon>
    </lineage>
</organism>
<evidence type="ECO:0000313" key="2">
    <source>
        <dbReference type="Proteomes" id="UP000034076"/>
    </source>
</evidence>
<dbReference type="InterPro" id="IPR014718">
    <property type="entry name" value="GH-type_carb-bd"/>
</dbReference>
<dbReference type="Pfam" id="PF14486">
    <property type="entry name" value="DUF4432"/>
    <property type="match status" value="1"/>
</dbReference>
<protein>
    <recommendedName>
        <fullName evidence="3">DUF4432 domain-containing protein</fullName>
    </recommendedName>
</protein>
<dbReference type="GO" id="GO:0030246">
    <property type="term" value="F:carbohydrate binding"/>
    <property type="evidence" value="ECO:0007669"/>
    <property type="project" value="InterPro"/>
</dbReference>
<comment type="caution">
    <text evidence="1">The sequence shown here is derived from an EMBL/GenBank/DDBJ whole genome shotgun (WGS) entry which is preliminary data.</text>
</comment>
<sequence length="413" mass="47168">MAQAVCGCEMQAIMVYLTGNFYWIDPAKAGRQDRLTFYYFRKHFLYYSSKGEVMYINLKDGMFTDRESLFVDDGSLKAYLYRFESGICAVKLQNSEGFITVLPFNGQMVWDAKFHGRSLKMETSFAMPKKRELFRDTYGCYIMHCGILAMGCPSPEDDHGHHGEIPYVTYDSAGIVTGSDEKGRYIAVTGEYEYNRAFGSHYIARPMAKLYEGSTLIDVSMEVQNKSREAMDLMYMCHINNKTEAGAEVFQTLPWTPEHMVVRVSIPQYNTPDPAFMELLGRVQEDVKVTKIIKEGDVYDPEIVLFLRDPKTDENGKVHFLYVHKDGSADYTSYDPRVLNRGVRWMVYHKDWQSMGMVLPSTAEPEGYLAEKAKGNVRSLPPQGIFKSEITTGYMAPGQAEKMKETIEQIMEG</sequence>
<dbReference type="Proteomes" id="UP000034076">
    <property type="component" value="Unassembled WGS sequence"/>
</dbReference>
<dbReference type="InterPro" id="IPR027839">
    <property type="entry name" value="DUF4432"/>
</dbReference>
<dbReference type="Gene3D" id="2.70.98.10">
    <property type="match status" value="1"/>
</dbReference>